<feature type="compositionally biased region" description="Polar residues" evidence="2">
    <location>
        <begin position="671"/>
        <end position="692"/>
    </location>
</feature>
<feature type="compositionally biased region" description="Basic and acidic residues" evidence="2">
    <location>
        <begin position="850"/>
        <end position="867"/>
    </location>
</feature>
<dbReference type="PANTHER" id="PTHR14038:SF6">
    <property type="entry name" value="PROTEIN PRRC2C"/>
    <property type="match status" value="1"/>
</dbReference>
<feature type="compositionally biased region" description="Basic and acidic residues" evidence="2">
    <location>
        <begin position="1267"/>
        <end position="1306"/>
    </location>
</feature>
<reference evidence="4" key="2">
    <citation type="submission" date="2025-08" db="UniProtKB">
        <authorList>
            <consortium name="Ensembl"/>
        </authorList>
    </citation>
    <scope>IDENTIFICATION</scope>
</reference>
<feature type="region of interest" description="Disordered" evidence="2">
    <location>
        <begin position="51"/>
        <end position="579"/>
    </location>
</feature>
<dbReference type="Proteomes" id="UP000008672">
    <property type="component" value="Unassembled WGS sequence"/>
</dbReference>
<feature type="compositionally biased region" description="Basic and acidic residues" evidence="2">
    <location>
        <begin position="371"/>
        <end position="411"/>
    </location>
</feature>
<feature type="compositionally biased region" description="Basic and acidic residues" evidence="2">
    <location>
        <begin position="1513"/>
        <end position="1524"/>
    </location>
</feature>
<feature type="compositionally biased region" description="Low complexity" evidence="2">
    <location>
        <begin position="699"/>
        <end position="730"/>
    </location>
</feature>
<feature type="compositionally biased region" description="Low complexity" evidence="2">
    <location>
        <begin position="1201"/>
        <end position="1213"/>
    </location>
</feature>
<feature type="compositionally biased region" description="Basic and acidic residues" evidence="2">
    <location>
        <begin position="980"/>
        <end position="997"/>
    </location>
</feature>
<dbReference type="EMBL" id="AFYH01093852">
    <property type="status" value="NOT_ANNOTATED_CDS"/>
    <property type="molecule type" value="Genomic_DNA"/>
</dbReference>
<proteinExistence type="predicted"/>
<feature type="region of interest" description="Disordered" evidence="2">
    <location>
        <begin position="2600"/>
        <end position="2636"/>
    </location>
</feature>
<evidence type="ECO:0000259" key="3">
    <source>
        <dbReference type="Pfam" id="PF07001"/>
    </source>
</evidence>
<feature type="compositionally biased region" description="Low complexity" evidence="2">
    <location>
        <begin position="1525"/>
        <end position="1534"/>
    </location>
</feature>
<dbReference type="OMA" id="SETNXED"/>
<evidence type="ECO:0000256" key="1">
    <source>
        <dbReference type="ARBA" id="ARBA00022553"/>
    </source>
</evidence>
<feature type="compositionally biased region" description="Basic and acidic residues" evidence="2">
    <location>
        <begin position="653"/>
        <end position="669"/>
    </location>
</feature>
<dbReference type="EMBL" id="AFYH01093849">
    <property type="status" value="NOT_ANNOTATED_CDS"/>
    <property type="molecule type" value="Genomic_DNA"/>
</dbReference>
<dbReference type="PANTHER" id="PTHR14038">
    <property type="entry name" value="BAT2 HLA-B-ASSOCIATED TRANSCRIPT 2"/>
    <property type="match status" value="1"/>
</dbReference>
<feature type="compositionally biased region" description="Pro residues" evidence="2">
    <location>
        <begin position="449"/>
        <end position="461"/>
    </location>
</feature>
<keyword evidence="1" id="KW-0597">Phosphoprotein</keyword>
<dbReference type="FunCoup" id="H3AH28">
    <property type="interactions" value="2240"/>
</dbReference>
<sequence length="2842" mass="312482">MSEKSGQSTKAKDGKTKYATLSLFNTYKGKSLETQKTTAVAARHGLQSLGKVAITRRMPPPANLPSLKAENKGNDPNVNIVPKDGSGWASKQEQHEEEKAQEALQPPPKPGVPVAQEVTNVSKSWASNKPGGQGDVYVKGVQRLSSQFHQEFPSLQAAGDQEKLSKDKDAADESYGPGPSLRPQNVASWREGGGRNLSLTSTAEQEGKPASQEEGSNVAVPAGTELIDSRKGTDSNEKRERFTYTGAQPPQPKLNGQQPSIPPQYPPQYRGIMPPYIFHPYSRMPFPQMQAGPYRFPYPSEPSKGPRGASRPPATRPSTWPLDSVERPSIISANELKELDNLDTDADEGWAGAQMEVDYTEQLNFSDDEETSHSQKEKSESWDDRIAKTERLRSRTSDSSEGRKEADERPSNKASWGDNASSQASPQSPGIRGTYSKGPQAEYQTSPATSPPRPPKPPAQQHPPQVRQAGPGRYGPGSASKLAVADDDDEAWKQKRKQQAEISAAVERARKRREEEERRMEEQRKAACAEKLKRLNEKYLSVEKPQEEPVKEKPEEKVEPEEPAIDKPSESESSSKEEAVLHWMKQESQNVCMARTSTKSLSLCHKKHIMGYCFSNAATSVIFVRPPGADWVYGENEDISLLTEDPQTFTRQDSNRSDKEAVSSPHENESDSGSQPRPTVTVPTGYSKQFQKSLPPRFQRQQEQMKQQQWQQQQQQQGVLQQPTQSQPSGGPVPPPQHRPLYQPLGPHPQHLASMGFDPRWLMMQPYMDPRMMSGRPPMDMPSMHPGIMPPKQLLRRDQMEGSASGSDSFDHLSRPVREHGLPLAEPRIMWGTETYPHAEPQQAATSPKTAEEPEEFRPEITTEQERTPTTTYTLEHTQLDSHPNTDFYREETETEVQDFSSIPLEEVQLTQTENAHKASAFEPTDKNVVHELREELVVPGESQSSLKRSISHGSNHSLKSDDQKNDIQPTVPKIQSRPVELREPQDKLEDKPKKESFTSNRSSEGPKIEKPFKSKSETRWGPRPGANRKEEGSDRPVRRSGPIKKPILRDMKEERELRKEKEEEKHAASEKGSKADKTEKREQLHLTCKPEQEKLTADGSTSVKKAPQEPVQSSDKPAVQSDSVVKPASQHAPSSQTPKDEKPEKPTPKDHVGGKPRSELRPAKKEPNLPPRSYRREPRERDWFPDQGYRGRGRGEYYSRGRSYRGSYNGRGRSNRGRSRDFPHYRDARPRPEHAPGGLPFRQREESETRSESSDFEIVPKRRRQRGSETDSDSEIRESASDLSDKEILNKDKCLKKEDHAESRRPPKPVSRPEGSSRGESRPTEKLTVREDEGKPKPGFLPKGEPSRRGRGGMFRRGGREPGGRPPRSGTRRLGPRDSQWPPKPIETFQVEDGEPKRLENGPPPLLGDKRPPKFERKFDQGRERPRRQRPARPPRQDKPPRFRRLKEREAAAKANEAVVNVATNSTPVNVAPEPTSVNLHIAGSKTPDLSNQNSSDQANEEWETASESSDFNERRERDEKKIASISAQSAAKVGDNNSAPKRENAKRSFSSQRPGVDRQNRRGNSGPPKSARSYSGPKGERRGGASKSGKRGPFEDQTAGMTGIDPTSSNVAHHQEDPSNSTSVQRVSKDASGKKKEDPKPAPKKPKEKADALSQFDLNNYASVVIIDDHPEVTTVEDPQSNTNDDGFTEVVSRKQQKRLQDEERRKKEEQVVQVSGVAVFSSNKYISDASSKLKPLEFQMINLPLSRCRLKLRMGSPYLKFILRGGIRDQQRFLKFFLKKTELAPKSRLEPTAPAPVPVLDPRTSGSFSRGSLSEYVNNLAGIEGQINGENCHSVLRTGTKRAQMKKFAKKQQQAAQQAQAQSPAQILSQPQSLVQQQSSQSPSQTQAPVQTQTQVQGGGIATPNSTEYTATGKVLPTTQAHSTLGTEIWENKMATSTVLTDITKKLGPISPPQPPSVSAWNKPLTSFGSAAAPESSKTSQEGGVELGIETIQFGAPASTGSAESEGIPVRSEKPVESKLPEPKEQRQKPPRAGPIKAQKLPDLSPVENKEHKPGPIGKERSLKNRKVKDVQQAEMEGQDKSRPAAVRSPDPASTKEAKAVTELSAEIETMISVTAPEFGANAKESVTDYTTPSSSLSDTVSTGSSKIEETMVTNVPLPHTLPLPRRETLQQSSSLTPVSPATVDLTLKKMESARKAWENSPNVGEKSSPVSSSASPITSGSGASTGTYSSFSSASMPAIPVASVTPTTSLSGAGTYTTSSLSTKTTTTSDPPNICKVKPQQLQTSSMVSAASHFSQLSCVPSLIPQQQSPQVYVSQSAAAQIPAFYMDTSHLFSTQHPRLAPSLAQQQGFQPGLSQPTAVQQIPIPIYAPLQGQHQAQLGLGAGAPVSQAQELFNSSLQPYRSQQAFMQNSLSQPSPMVLSSTLHNFPGVQPPDLTKAQSGLAFQQTSNTQPIPILYEPQLNQASGLGGSQLLDTHLLQGRGVCCRVLFLHPNQVHKRLRMRFFSVLDVACLSLQMTVPLASSQLSLTNFGSTTGQPLIALPQSLQPPPPQAQAQNLTRPAQINQPFRGLIPTGTQPSMITAAGKISEMDLKAFGSGMDVKPGTPPISARSTTPNSSPFRASSTSPNSQSSKINSIIYQKQYQSAAGVRMTQPFPAQFPQILSQANLVAPLVRPPHANTYPASVQRPHMPLANQIPPPPMTTGPMSHPRLQHVARVPSGPPVGVRGSQAQAALKAEQDLKARQRAEVLQSTQKFFSEQQQQQQQLQQQNKQVVNKPPKTDSSGNKPGETGTDALSTGQDKGEEKTNSTPPTVAALPTTKPVRTGPIKPQAIKTEETKS</sequence>
<feature type="compositionally biased region" description="Basic and acidic residues" evidence="2">
    <location>
        <begin position="92"/>
        <end position="101"/>
    </location>
</feature>
<feature type="compositionally biased region" description="Basic and acidic residues" evidence="2">
    <location>
        <begin position="1005"/>
        <end position="1021"/>
    </location>
</feature>
<feature type="compositionally biased region" description="Polar residues" evidence="2">
    <location>
        <begin position="1489"/>
        <end position="1499"/>
    </location>
</feature>
<feature type="compositionally biased region" description="Basic and acidic residues" evidence="2">
    <location>
        <begin position="1175"/>
        <end position="1185"/>
    </location>
</feature>
<feature type="region of interest" description="Disordered" evidence="2">
    <location>
        <begin position="643"/>
        <end position="753"/>
    </location>
</feature>
<feature type="compositionally biased region" description="Basic and acidic residues" evidence="2">
    <location>
        <begin position="1048"/>
        <end position="1097"/>
    </location>
</feature>
<feature type="compositionally biased region" description="Basic and acidic residues" evidence="2">
    <location>
        <begin position="1409"/>
        <end position="1425"/>
    </location>
</feature>
<dbReference type="EMBL" id="AFYH01093851">
    <property type="status" value="NOT_ANNOTATED_CDS"/>
    <property type="molecule type" value="Genomic_DNA"/>
</dbReference>
<dbReference type="GeneTree" id="ENSGT00950000183161"/>
<feature type="compositionally biased region" description="Low complexity" evidence="2">
    <location>
        <begin position="1454"/>
        <end position="1464"/>
    </location>
</feature>
<dbReference type="GO" id="GO:0002244">
    <property type="term" value="P:hematopoietic progenitor cell differentiation"/>
    <property type="evidence" value="ECO:0007669"/>
    <property type="project" value="TreeGrafter"/>
</dbReference>
<dbReference type="EMBL" id="AFYH01093846">
    <property type="status" value="NOT_ANNOTATED_CDS"/>
    <property type="molecule type" value="Genomic_DNA"/>
</dbReference>
<feature type="compositionally biased region" description="Basic and acidic residues" evidence="2">
    <location>
        <begin position="809"/>
        <end position="820"/>
    </location>
</feature>
<feature type="compositionally biased region" description="Low complexity" evidence="2">
    <location>
        <begin position="2134"/>
        <end position="2149"/>
    </location>
</feature>
<feature type="compositionally biased region" description="Polar residues" evidence="2">
    <location>
        <begin position="942"/>
        <end position="958"/>
    </location>
</feature>
<dbReference type="EMBL" id="AFYH01093847">
    <property type="status" value="NOT_ANNOTATED_CDS"/>
    <property type="molecule type" value="Genomic_DNA"/>
</dbReference>
<feature type="compositionally biased region" description="Basic and acidic residues" evidence="2">
    <location>
        <begin position="2051"/>
        <end position="2086"/>
    </location>
</feature>
<feature type="region of interest" description="Disordered" evidence="2">
    <location>
        <begin position="1674"/>
        <end position="1708"/>
    </location>
</feature>
<feature type="region of interest" description="Disordered" evidence="2">
    <location>
        <begin position="1792"/>
        <end position="1811"/>
    </location>
</feature>
<feature type="compositionally biased region" description="Polar residues" evidence="2">
    <location>
        <begin position="1607"/>
        <end position="1628"/>
    </location>
</feature>
<feature type="compositionally biased region" description="Basic and acidic residues" evidence="2">
    <location>
        <begin position="227"/>
        <end position="242"/>
    </location>
</feature>
<dbReference type="EMBL" id="AFYH01093848">
    <property type="status" value="NOT_ANNOTATED_CDS"/>
    <property type="molecule type" value="Genomic_DNA"/>
</dbReference>
<feature type="region of interest" description="Disordered" evidence="2">
    <location>
        <begin position="796"/>
        <end position="820"/>
    </location>
</feature>
<dbReference type="EMBL" id="AFYH01093844">
    <property type="status" value="NOT_ANNOTATED_CDS"/>
    <property type="molecule type" value="Genomic_DNA"/>
</dbReference>
<accession>H3AH28</accession>
<feature type="compositionally biased region" description="Polar residues" evidence="2">
    <location>
        <begin position="412"/>
        <end position="428"/>
    </location>
</feature>
<feature type="region of interest" description="Disordered" evidence="2">
    <location>
        <begin position="2128"/>
        <end position="2151"/>
    </location>
</feature>
<feature type="compositionally biased region" description="Low complexity" evidence="2">
    <location>
        <begin position="2211"/>
        <end position="2233"/>
    </location>
</feature>
<feature type="compositionally biased region" description="Basic and acidic residues" evidence="2">
    <location>
        <begin position="160"/>
        <end position="171"/>
    </location>
</feature>
<dbReference type="Ensembl" id="ENSLACT00000009018.1">
    <property type="protein sequence ID" value="ENSLACP00000008949.1"/>
    <property type="gene ID" value="ENSLACG00000007903.1"/>
</dbReference>
<organism evidence="4 5">
    <name type="scientific">Latimeria chalumnae</name>
    <name type="common">Coelacanth</name>
    <dbReference type="NCBI Taxonomy" id="7897"/>
    <lineage>
        <taxon>Eukaryota</taxon>
        <taxon>Metazoa</taxon>
        <taxon>Chordata</taxon>
        <taxon>Craniata</taxon>
        <taxon>Vertebrata</taxon>
        <taxon>Euteleostomi</taxon>
        <taxon>Coelacanthiformes</taxon>
        <taxon>Coelacanthidae</taxon>
        <taxon>Latimeria</taxon>
    </lineage>
</organism>
<reference evidence="5" key="1">
    <citation type="submission" date="2011-08" db="EMBL/GenBank/DDBJ databases">
        <title>The draft genome of Latimeria chalumnae.</title>
        <authorList>
            <person name="Di Palma F."/>
            <person name="Alfoldi J."/>
            <person name="Johnson J."/>
            <person name="Berlin A."/>
            <person name="Gnerre S."/>
            <person name="Jaffe D."/>
            <person name="MacCallum I."/>
            <person name="Young S."/>
            <person name="Walker B.J."/>
            <person name="Lander E."/>
            <person name="Lindblad-Toh K."/>
        </authorList>
    </citation>
    <scope>NUCLEOTIDE SEQUENCE [LARGE SCALE GENOMIC DNA]</scope>
    <source>
        <strain evidence="5">Wild caught</strain>
    </source>
</reference>
<feature type="compositionally biased region" description="Low complexity" evidence="2">
    <location>
        <begin position="2259"/>
        <end position="2273"/>
    </location>
</feature>
<feature type="region of interest" description="Disordered" evidence="2">
    <location>
        <begin position="2762"/>
        <end position="2842"/>
    </location>
</feature>
<feature type="compositionally biased region" description="Low complexity" evidence="2">
    <location>
        <begin position="1854"/>
        <end position="1899"/>
    </location>
</feature>
<dbReference type="Pfam" id="PF07001">
    <property type="entry name" value="BAT2_N"/>
    <property type="match status" value="1"/>
</dbReference>
<feature type="compositionally biased region" description="Basic and acidic residues" evidence="2">
    <location>
        <begin position="1219"/>
        <end position="1235"/>
    </location>
</feature>
<feature type="compositionally biased region" description="Low complexity" evidence="2">
    <location>
        <begin position="2762"/>
        <end position="2772"/>
    </location>
</feature>
<feature type="region of interest" description="Disordered" evidence="2">
    <location>
        <begin position="1999"/>
        <end position="2105"/>
    </location>
</feature>
<dbReference type="EMBL" id="AFYH01093845">
    <property type="status" value="NOT_ANNOTATED_CDS"/>
    <property type="molecule type" value="Genomic_DNA"/>
</dbReference>
<feature type="compositionally biased region" description="Basic and acidic residues" evidence="2">
    <location>
        <begin position="1243"/>
        <end position="1254"/>
    </location>
</feature>
<feature type="compositionally biased region" description="Polar residues" evidence="2">
    <location>
        <begin position="1111"/>
        <end position="1124"/>
    </location>
</feature>
<dbReference type="HOGENOM" id="CLU_000586_0_0_1"/>
<feature type="region of interest" description="Disordered" evidence="2">
    <location>
        <begin position="938"/>
        <end position="1652"/>
    </location>
</feature>
<dbReference type="InterPro" id="IPR033184">
    <property type="entry name" value="PRRC2"/>
</dbReference>
<dbReference type="eggNOG" id="KOG4817">
    <property type="taxonomic scope" value="Eukaryota"/>
</dbReference>
<feature type="compositionally biased region" description="Polar residues" evidence="2">
    <location>
        <begin position="2613"/>
        <end position="2636"/>
    </location>
</feature>
<feature type="compositionally biased region" description="Polar residues" evidence="2">
    <location>
        <begin position="1679"/>
        <end position="1688"/>
    </location>
</feature>
<feature type="compositionally biased region" description="Basic and acidic residues" evidence="2">
    <location>
        <begin position="1629"/>
        <end position="1643"/>
    </location>
</feature>
<evidence type="ECO:0000313" key="4">
    <source>
        <dbReference type="Ensembl" id="ENSLACP00000008949.1"/>
    </source>
</evidence>
<reference evidence="4" key="3">
    <citation type="submission" date="2025-09" db="UniProtKB">
        <authorList>
            <consortium name="Ensembl"/>
        </authorList>
    </citation>
    <scope>IDENTIFICATION</scope>
</reference>
<feature type="domain" description="BAT2 N-terminal" evidence="3">
    <location>
        <begin position="1"/>
        <end position="170"/>
    </location>
</feature>
<name>H3AH28_LATCH</name>
<evidence type="ECO:0000256" key="2">
    <source>
        <dbReference type="SAM" id="MobiDB-lite"/>
    </source>
</evidence>
<dbReference type="InterPro" id="IPR009738">
    <property type="entry name" value="BAT2_N"/>
</dbReference>
<feature type="compositionally biased region" description="Polar residues" evidence="2">
    <location>
        <begin position="117"/>
        <end position="127"/>
    </location>
</feature>
<feature type="compositionally biased region" description="Basic and acidic residues" evidence="2">
    <location>
        <begin position="1316"/>
        <end position="1337"/>
    </location>
</feature>
<feature type="compositionally biased region" description="Basic and acidic residues" evidence="2">
    <location>
        <begin position="1139"/>
        <end position="1168"/>
    </location>
</feature>
<evidence type="ECO:0000313" key="5">
    <source>
        <dbReference type="Proteomes" id="UP000008672"/>
    </source>
</evidence>
<dbReference type="InParanoid" id="H3AH28"/>
<feature type="region of interest" description="Disordered" evidence="2">
    <location>
        <begin position="2721"/>
        <end position="2741"/>
    </location>
</feature>
<dbReference type="Bgee" id="ENSLACG00000007903">
    <property type="expression patterns" value="Expressed in pectoral fin and 6 other cell types or tissues"/>
</dbReference>
<feature type="compositionally biased region" description="Basic and acidic residues" evidence="2">
    <location>
        <begin position="1028"/>
        <end position="1038"/>
    </location>
</feature>
<feature type="region of interest" description="Disordered" evidence="2">
    <location>
        <begin position="1846"/>
        <end position="1917"/>
    </location>
</feature>
<feature type="compositionally biased region" description="Basic and acidic residues" evidence="2">
    <location>
        <begin position="512"/>
        <end position="557"/>
    </location>
</feature>
<dbReference type="EMBL" id="AFYH01093850">
    <property type="status" value="NOT_ANNOTATED_CDS"/>
    <property type="molecule type" value="Genomic_DNA"/>
</dbReference>
<feature type="compositionally biased region" description="Basic and acidic residues" evidence="2">
    <location>
        <begin position="2014"/>
        <end position="2031"/>
    </location>
</feature>
<feature type="region of interest" description="Disordered" evidence="2">
    <location>
        <begin position="839"/>
        <end position="870"/>
    </location>
</feature>
<feature type="region of interest" description="Disordered" evidence="2">
    <location>
        <begin position="2198"/>
        <end position="2233"/>
    </location>
</feature>
<feature type="region of interest" description="Disordered" evidence="2">
    <location>
        <begin position="2250"/>
        <end position="2279"/>
    </location>
</feature>
<dbReference type="EMBL" id="AFYH01093843">
    <property type="status" value="NOT_ANNOTATED_CDS"/>
    <property type="molecule type" value="Genomic_DNA"/>
</dbReference>
<gene>
    <name evidence="4" type="primary">PRRC2C</name>
</gene>
<feature type="compositionally biased region" description="Basic and acidic residues" evidence="2">
    <location>
        <begin position="564"/>
        <end position="579"/>
    </location>
</feature>
<keyword evidence="5" id="KW-1185">Reference proteome</keyword>
<protein>
    <submittedName>
        <fullName evidence="4">Proline rich coiled-coil 2C</fullName>
    </submittedName>
</protein>
<feature type="compositionally biased region" description="Basic and acidic residues" evidence="2">
    <location>
        <begin position="1436"/>
        <end position="1453"/>
    </location>
</feature>
<dbReference type="STRING" id="7897.ENSLACP00000008949"/>